<protein>
    <recommendedName>
        <fullName evidence="5">Mitochondrial import inner membrane translocase subunit</fullName>
    </recommendedName>
</protein>
<dbReference type="Proteomes" id="UP000245383">
    <property type="component" value="Unassembled WGS sequence"/>
</dbReference>
<name>A0A2T9Y8M0_9FUNG</name>
<keyword evidence="5" id="KW-1015">Disulfide bond</keyword>
<comment type="subcellular location">
    <subcellularLocation>
        <location evidence="5">Mitochondrion inner membrane</location>
        <topology evidence="5">Peripheral membrane protein</topology>
        <orientation evidence="5">Intermembrane side</orientation>
    </subcellularLocation>
</comment>
<dbReference type="Pfam" id="PF02953">
    <property type="entry name" value="zf-Tim10_DDP"/>
    <property type="match status" value="1"/>
</dbReference>
<dbReference type="EMBL" id="MBFR01000366">
    <property type="protein sequence ID" value="PVU88690.1"/>
    <property type="molecule type" value="Genomic_DNA"/>
</dbReference>
<evidence type="ECO:0000313" key="7">
    <source>
        <dbReference type="EMBL" id="PVU88690.1"/>
    </source>
</evidence>
<accession>A0A2T9Y8M0</accession>
<keyword evidence="5" id="KW-0143">Chaperone</keyword>
<keyword evidence="4 5" id="KW-0811">Translocation</keyword>
<dbReference type="SUPFAM" id="SSF144122">
    <property type="entry name" value="Tim10-like"/>
    <property type="match status" value="1"/>
</dbReference>
<comment type="subunit">
    <text evidence="5">Heterohexamer.</text>
</comment>
<feature type="domain" description="Tim10-like" evidence="6">
    <location>
        <begin position="13"/>
        <end position="74"/>
    </location>
</feature>
<dbReference type="InterPro" id="IPR035427">
    <property type="entry name" value="Tim10-like_dom_sf"/>
</dbReference>
<comment type="function">
    <text evidence="5">Mitochondrial intermembrane chaperone that participates in the import and insertion of some multi-pass transmembrane proteins into the mitochondrial inner membrane. Also required for the transfer of beta-barrel precursors from the TOM complex to the sorting and assembly machinery (SAM complex) of the outer membrane. Acts as a chaperone-like protein that protects the hydrophobic precursors from aggregation and guide them through the mitochondrial intermembrane space.</text>
</comment>
<dbReference type="GO" id="GO:0015031">
    <property type="term" value="P:protein transport"/>
    <property type="evidence" value="ECO:0007669"/>
    <property type="project" value="UniProtKB-KW"/>
</dbReference>
<evidence type="ECO:0000313" key="8">
    <source>
        <dbReference type="Proteomes" id="UP000245383"/>
    </source>
</evidence>
<reference evidence="7 8" key="1">
    <citation type="journal article" date="2018" name="MBio">
        <title>Comparative Genomics Reveals the Core Gene Toolbox for the Fungus-Insect Symbiosis.</title>
        <authorList>
            <person name="Wang Y."/>
            <person name="Stata M."/>
            <person name="Wang W."/>
            <person name="Stajich J.E."/>
            <person name="White M.M."/>
            <person name="Moncalvo J.M."/>
        </authorList>
    </citation>
    <scope>NUCLEOTIDE SEQUENCE [LARGE SCALE GENOMIC DNA]</scope>
    <source>
        <strain evidence="7 8">SWE-8-4</strain>
    </source>
</reference>
<keyword evidence="2 5" id="KW-0999">Mitochondrion inner membrane</keyword>
<dbReference type="STRING" id="133385.A0A2T9Y8M0"/>
<dbReference type="Gene3D" id="1.10.287.810">
    <property type="entry name" value="Mitochondrial import inner membrane translocase subunit tim13 like domains"/>
    <property type="match status" value="1"/>
</dbReference>
<dbReference type="InterPro" id="IPR004217">
    <property type="entry name" value="Tim10-like"/>
</dbReference>
<keyword evidence="5" id="KW-0813">Transport</keyword>
<dbReference type="AlphaFoldDB" id="A0A2T9Y8M0"/>
<evidence type="ECO:0000256" key="1">
    <source>
        <dbReference type="ARBA" id="ARBA00006720"/>
    </source>
</evidence>
<comment type="caution">
    <text evidence="7">The sequence shown here is derived from an EMBL/GenBank/DDBJ whole genome shotgun (WGS) entry which is preliminary data.</text>
</comment>
<keyword evidence="5" id="KW-0496">Mitochondrion</keyword>
<proteinExistence type="inferred from homology"/>
<comment type="similarity">
    <text evidence="1 5">Belongs to the small Tim family.</text>
</comment>
<keyword evidence="3 5" id="KW-0653">Protein transport</keyword>
<evidence type="ECO:0000256" key="2">
    <source>
        <dbReference type="ARBA" id="ARBA00022792"/>
    </source>
</evidence>
<gene>
    <name evidence="7" type="ORF">BB561_005741</name>
</gene>
<dbReference type="OrthoDB" id="344165at2759"/>
<evidence type="ECO:0000256" key="3">
    <source>
        <dbReference type="ARBA" id="ARBA00022927"/>
    </source>
</evidence>
<keyword evidence="2 5" id="KW-0472">Membrane</keyword>
<evidence type="ECO:0000256" key="4">
    <source>
        <dbReference type="ARBA" id="ARBA00023010"/>
    </source>
</evidence>
<evidence type="ECO:0000256" key="5">
    <source>
        <dbReference type="RuleBase" id="RU367043"/>
    </source>
</evidence>
<keyword evidence="8" id="KW-1185">Reference proteome</keyword>
<comment type="domain">
    <text evidence="5">The twin CX3C motif contains 4 conserved Cys residues that form 2 disulfide bonds in the mitochondrial intermembrane space.</text>
</comment>
<evidence type="ECO:0000259" key="6">
    <source>
        <dbReference type="Pfam" id="PF02953"/>
    </source>
</evidence>
<sequence length="78" mass="8874">MDESAISKEAKDFIELEQSKAQMQSAITAITSECWDKCIFSTNSQKLDSTESKCMQNCMNLFVEAGTYISEHLRKNQK</sequence>
<dbReference type="GO" id="GO:0005743">
    <property type="term" value="C:mitochondrial inner membrane"/>
    <property type="evidence" value="ECO:0007669"/>
    <property type="project" value="UniProtKB-SubCell"/>
</dbReference>
<organism evidence="7 8">
    <name type="scientific">Smittium simulii</name>
    <dbReference type="NCBI Taxonomy" id="133385"/>
    <lineage>
        <taxon>Eukaryota</taxon>
        <taxon>Fungi</taxon>
        <taxon>Fungi incertae sedis</taxon>
        <taxon>Zoopagomycota</taxon>
        <taxon>Kickxellomycotina</taxon>
        <taxon>Harpellomycetes</taxon>
        <taxon>Harpellales</taxon>
        <taxon>Legeriomycetaceae</taxon>
        <taxon>Smittium</taxon>
    </lineage>
</organism>